<keyword evidence="3" id="KW-1185">Reference proteome</keyword>
<feature type="domain" description="VOC" evidence="1">
    <location>
        <begin position="46"/>
        <end position="163"/>
    </location>
</feature>
<protein>
    <submittedName>
        <fullName evidence="2">VOC family protein</fullName>
    </submittedName>
</protein>
<comment type="caution">
    <text evidence="2">The sequence shown here is derived from an EMBL/GenBank/DDBJ whole genome shotgun (WGS) entry which is preliminary data.</text>
</comment>
<dbReference type="Gene3D" id="3.10.180.10">
    <property type="entry name" value="2,3-Dihydroxybiphenyl 1,2-Dioxygenase, domain 1"/>
    <property type="match status" value="1"/>
</dbReference>
<dbReference type="PROSITE" id="PS51257">
    <property type="entry name" value="PROKAR_LIPOPROTEIN"/>
    <property type="match status" value="1"/>
</dbReference>
<reference evidence="3" key="1">
    <citation type="journal article" date="2019" name="Int. J. Syst. Evol. Microbiol.">
        <title>The Global Catalogue of Microorganisms (GCM) 10K type strain sequencing project: providing services to taxonomists for standard genome sequencing and annotation.</title>
        <authorList>
            <consortium name="The Broad Institute Genomics Platform"/>
            <consortium name="The Broad Institute Genome Sequencing Center for Infectious Disease"/>
            <person name="Wu L."/>
            <person name="Ma J."/>
        </authorList>
    </citation>
    <scope>NUCLEOTIDE SEQUENCE [LARGE SCALE GENOMIC DNA]</scope>
    <source>
        <strain evidence="3">CCUG 58938</strain>
    </source>
</reference>
<dbReference type="InterPro" id="IPR052164">
    <property type="entry name" value="Anthracycline_SecMetBiosynth"/>
</dbReference>
<dbReference type="PROSITE" id="PS51819">
    <property type="entry name" value="VOC"/>
    <property type="match status" value="1"/>
</dbReference>
<dbReference type="InterPro" id="IPR029068">
    <property type="entry name" value="Glyas_Bleomycin-R_OHBP_Dase"/>
</dbReference>
<dbReference type="PANTHER" id="PTHR33993:SF2">
    <property type="entry name" value="VOC DOMAIN-CONTAINING PROTEIN"/>
    <property type="match status" value="1"/>
</dbReference>
<dbReference type="EMBL" id="JBHTKA010000004">
    <property type="protein sequence ID" value="MFD1000324.1"/>
    <property type="molecule type" value="Genomic_DNA"/>
</dbReference>
<dbReference type="InterPro" id="IPR004360">
    <property type="entry name" value="Glyas_Fos-R_dOase_dom"/>
</dbReference>
<dbReference type="PANTHER" id="PTHR33993">
    <property type="entry name" value="GLYOXALASE-RELATED"/>
    <property type="match status" value="1"/>
</dbReference>
<evidence type="ECO:0000259" key="1">
    <source>
        <dbReference type="PROSITE" id="PS51819"/>
    </source>
</evidence>
<dbReference type="InterPro" id="IPR037523">
    <property type="entry name" value="VOC_core"/>
</dbReference>
<accession>A0ABW3K299</accession>
<evidence type="ECO:0000313" key="3">
    <source>
        <dbReference type="Proteomes" id="UP001597112"/>
    </source>
</evidence>
<name>A0ABW3K299_9BACT</name>
<dbReference type="SUPFAM" id="SSF54593">
    <property type="entry name" value="Glyoxalase/Bleomycin resistance protein/Dihydroxybiphenyl dioxygenase"/>
    <property type="match status" value="1"/>
</dbReference>
<dbReference type="RefSeq" id="WP_377579728.1">
    <property type="nucleotide sequence ID" value="NZ_JBHTKA010000004.1"/>
</dbReference>
<gene>
    <name evidence="2" type="ORF">ACFQ21_13460</name>
</gene>
<dbReference type="Pfam" id="PF00903">
    <property type="entry name" value="Glyoxalase"/>
    <property type="match status" value="1"/>
</dbReference>
<dbReference type="CDD" id="cd07247">
    <property type="entry name" value="SgaA_N_like"/>
    <property type="match status" value="1"/>
</dbReference>
<dbReference type="Proteomes" id="UP001597112">
    <property type="component" value="Unassembled WGS sequence"/>
</dbReference>
<organism evidence="2 3">
    <name type="scientific">Ohtaekwangia kribbensis</name>
    <dbReference type="NCBI Taxonomy" id="688913"/>
    <lineage>
        <taxon>Bacteria</taxon>
        <taxon>Pseudomonadati</taxon>
        <taxon>Bacteroidota</taxon>
        <taxon>Cytophagia</taxon>
        <taxon>Cytophagales</taxon>
        <taxon>Fulvivirgaceae</taxon>
        <taxon>Ohtaekwangia</taxon>
    </lineage>
</organism>
<evidence type="ECO:0000313" key="2">
    <source>
        <dbReference type="EMBL" id="MFD1000324.1"/>
    </source>
</evidence>
<proteinExistence type="predicted"/>
<sequence length="164" mass="17994">MKSTIAGVILIFVFGILACDNRSKSVSETQNTDSIVTKNTKDMNSYISIFEIPATDIVRASTFYQEILGVKIERMDFPGLQMGLFPYEEQLVAGVIMKGEDYRPSAGGVTIYLNGGDNLQIILDKVEKNGGKVIVPKTPHADEVGYFAIFHDSEGNRIGLHSSN</sequence>